<evidence type="ECO:0000256" key="1">
    <source>
        <dbReference type="SAM" id="Coils"/>
    </source>
</evidence>
<accession>A0A225WEF5</accession>
<reference evidence="3" key="1">
    <citation type="submission" date="2017-03" db="EMBL/GenBank/DDBJ databases">
        <title>Phytopthora megakarya and P. palmivora, two closely related causual agents of cacao black pod achieved similar genome size and gene model numbers by different mechanisms.</title>
        <authorList>
            <person name="Ali S."/>
            <person name="Shao J."/>
            <person name="Larry D.J."/>
            <person name="Kronmiller B."/>
            <person name="Shen D."/>
            <person name="Strem M.D."/>
            <person name="Melnick R.L."/>
            <person name="Guiltinan M.J."/>
            <person name="Tyler B.M."/>
            <person name="Meinhardt L.W."/>
            <person name="Bailey B.A."/>
        </authorList>
    </citation>
    <scope>NUCLEOTIDE SEQUENCE [LARGE SCALE GENOMIC DNA]</scope>
    <source>
        <strain evidence="3">zdho120</strain>
    </source>
</reference>
<dbReference type="OrthoDB" id="407325at2759"/>
<dbReference type="EMBL" id="NBNE01001164">
    <property type="protein sequence ID" value="OWZ15250.1"/>
    <property type="molecule type" value="Genomic_DNA"/>
</dbReference>
<dbReference type="SUPFAM" id="SSF48371">
    <property type="entry name" value="ARM repeat"/>
    <property type="match status" value="1"/>
</dbReference>
<dbReference type="AlphaFoldDB" id="A0A225WEF5"/>
<evidence type="ECO:0000313" key="2">
    <source>
        <dbReference type="EMBL" id="OWZ15250.1"/>
    </source>
</evidence>
<protein>
    <submittedName>
        <fullName evidence="2">Uncharacterized protein</fullName>
    </submittedName>
</protein>
<proteinExistence type="predicted"/>
<keyword evidence="3" id="KW-1185">Reference proteome</keyword>
<organism evidence="2 3">
    <name type="scientific">Phytophthora megakarya</name>
    <dbReference type="NCBI Taxonomy" id="4795"/>
    <lineage>
        <taxon>Eukaryota</taxon>
        <taxon>Sar</taxon>
        <taxon>Stramenopiles</taxon>
        <taxon>Oomycota</taxon>
        <taxon>Peronosporomycetes</taxon>
        <taxon>Peronosporales</taxon>
        <taxon>Peronosporaceae</taxon>
        <taxon>Phytophthora</taxon>
    </lineage>
</organism>
<keyword evidence="1" id="KW-0175">Coiled coil</keyword>
<dbReference type="InterPro" id="IPR016024">
    <property type="entry name" value="ARM-type_fold"/>
</dbReference>
<name>A0A225WEF5_9STRA</name>
<sequence length="661" mass="74736">MVIRKFGATTNSAGGKAILGVDPLVLVSWERPNEEQPTEIDNLVESLYGQLLKSEWDSIDISTLNRVAKRLRDPRARQRFLTFAFQIIRQSSRSMRSLPVSKASDLDVKFFNEAVRLLLLGVTDLWSAIRKDAAKSAADIVFEFTSQSHIEQFMDNLLCVAIGSRSVSADKSQVTAWTEREGALLALSVLVRSVKMESVDLRPTTAEEHKASQVKDDIKGILGIRQLPVVKYRLGPNAHHTLTQLPRCLVRTLKPAMYQCIRHDQLSVRQLAAQCLVEFALLCEEPTRLLIFQEVISKLNRINRNEANENESAENSNELELLDAFEAEGLLDVLARMTPCLPSSFLLKHWKLVFPTLEKYVMHIASSVRQMSSSVVLALAKESLSCVNQIRSPGSDDVEAIATSSNETSLELMVQMLCSLSKQRNGESSFCWQQKEGRLLSIDVLIKVLGESLLSCGTSSCQLLRLNSISKARQQSGLLPDLQSLRWAHNQTQASTWVLDRDDEKHHVASNETEQNKVGKESLAHAISIWIEKNNGRNCIPASKNDFWQHVLSGCITQTKEAFESSQFELRRISRQVLPGLMRLTIWTEQLKFLTSAELKNVTKDMSWGWTCMKYILLHMRYLEENILALDENHKLLPSQGLAANWKTVWVLRVSLRRKMQ</sequence>
<evidence type="ECO:0000313" key="3">
    <source>
        <dbReference type="Proteomes" id="UP000198211"/>
    </source>
</evidence>
<dbReference type="Proteomes" id="UP000198211">
    <property type="component" value="Unassembled WGS sequence"/>
</dbReference>
<comment type="caution">
    <text evidence="2">The sequence shown here is derived from an EMBL/GenBank/DDBJ whole genome shotgun (WGS) entry which is preliminary data.</text>
</comment>
<gene>
    <name evidence="2" type="ORF">PHMEG_00011144</name>
</gene>
<feature type="coiled-coil region" evidence="1">
    <location>
        <begin position="296"/>
        <end position="328"/>
    </location>
</feature>